<dbReference type="RefSeq" id="WP_015663881.1">
    <property type="nucleotide sequence ID" value="NC_020453.1"/>
</dbReference>
<organism evidence="1 2">
    <name type="scientific">Bradyrhizobium oligotrophicum S58</name>
    <dbReference type="NCBI Taxonomy" id="1245469"/>
    <lineage>
        <taxon>Bacteria</taxon>
        <taxon>Pseudomonadati</taxon>
        <taxon>Pseudomonadota</taxon>
        <taxon>Alphaproteobacteria</taxon>
        <taxon>Hyphomicrobiales</taxon>
        <taxon>Nitrobacteraceae</taxon>
        <taxon>Bradyrhizobium</taxon>
    </lineage>
</organism>
<name>M4Z1D9_9BRAD</name>
<keyword evidence="2" id="KW-1185">Reference proteome</keyword>
<dbReference type="AlphaFoldDB" id="M4Z1D9"/>
<dbReference type="HOGENOM" id="CLU_185169_1_0_5"/>
<dbReference type="EMBL" id="AP012603">
    <property type="protein sequence ID" value="BAM86744.1"/>
    <property type="molecule type" value="Genomic_DNA"/>
</dbReference>
<dbReference type="GeneID" id="301814729"/>
<protein>
    <recommendedName>
        <fullName evidence="3">Addiction module protein</fullName>
    </recommendedName>
</protein>
<accession>M4Z1D9</accession>
<dbReference type="OrthoDB" id="7173839at2"/>
<dbReference type="eggNOG" id="ENOG5030W14">
    <property type="taxonomic scope" value="Bacteria"/>
</dbReference>
<evidence type="ECO:0000313" key="1">
    <source>
        <dbReference type="EMBL" id="BAM86744.1"/>
    </source>
</evidence>
<proteinExistence type="predicted"/>
<gene>
    <name evidence="1" type="ORF">S58_07310</name>
</gene>
<sequence length="67" mass="7624">MSFPFDISQLTTKERLNLIGRLWDSLAPEDVRLTSAQEAELARRLASFDTGAQDAVPWQDMERDLIS</sequence>
<evidence type="ECO:0000313" key="2">
    <source>
        <dbReference type="Proteomes" id="UP000011841"/>
    </source>
</evidence>
<evidence type="ECO:0008006" key="3">
    <source>
        <dbReference type="Google" id="ProtNLM"/>
    </source>
</evidence>
<dbReference type="NCBIfam" id="TIGR02574">
    <property type="entry name" value="stabl_TIGR02574"/>
    <property type="match status" value="1"/>
</dbReference>
<dbReference type="Pfam" id="PF09720">
    <property type="entry name" value="Unstab_antitox"/>
    <property type="match status" value="1"/>
</dbReference>
<reference evidence="1 2" key="1">
    <citation type="journal article" date="2013" name="Appl. Environ. Microbiol.">
        <title>Genome analysis suggests that the soil oligotrophic bacterium Agromonas oligotrophica (Bradyrhizobium oligotrophicum) is a nitrogen-fixing symbiont of Aeschynomene indica.</title>
        <authorList>
            <person name="Okubo T."/>
            <person name="Fukushima S."/>
            <person name="Itakura M."/>
            <person name="Oshima K."/>
            <person name="Longtonglang A."/>
            <person name="Teaumroong N."/>
            <person name="Mitsui H."/>
            <person name="Hattori M."/>
            <person name="Hattori R."/>
            <person name="Hattori T."/>
            <person name="Minamisawa K."/>
        </authorList>
    </citation>
    <scope>NUCLEOTIDE SEQUENCE [LARGE SCALE GENOMIC DNA]</scope>
    <source>
        <strain evidence="1 2">S58</strain>
    </source>
</reference>
<dbReference type="InterPro" id="IPR013406">
    <property type="entry name" value="CHP02574_addiction_mod"/>
</dbReference>
<dbReference type="KEGG" id="aol:S58_07310"/>
<dbReference type="Proteomes" id="UP000011841">
    <property type="component" value="Chromosome"/>
</dbReference>